<gene>
    <name evidence="1" type="ORF">LCGC14_2740530</name>
</gene>
<reference evidence="1" key="1">
    <citation type="journal article" date="2015" name="Nature">
        <title>Complex archaea that bridge the gap between prokaryotes and eukaryotes.</title>
        <authorList>
            <person name="Spang A."/>
            <person name="Saw J.H."/>
            <person name="Jorgensen S.L."/>
            <person name="Zaremba-Niedzwiedzka K."/>
            <person name="Martijn J."/>
            <person name="Lind A.E."/>
            <person name="van Eijk R."/>
            <person name="Schleper C."/>
            <person name="Guy L."/>
            <person name="Ettema T.J."/>
        </authorList>
    </citation>
    <scope>NUCLEOTIDE SEQUENCE</scope>
</reference>
<sequence>MVKEKSVHDLIEDIFLKRNPKCDREDLNWRIDGRLEWLCEHSIGHTVFTMDEHWTHGCDGCCDLVTFSIKFNVPKDEN</sequence>
<accession>A0A0F9BDG2</accession>
<dbReference type="EMBL" id="LAZR01049841">
    <property type="protein sequence ID" value="KKK88699.1"/>
    <property type="molecule type" value="Genomic_DNA"/>
</dbReference>
<proteinExistence type="predicted"/>
<comment type="caution">
    <text evidence="1">The sequence shown here is derived from an EMBL/GenBank/DDBJ whole genome shotgun (WGS) entry which is preliminary data.</text>
</comment>
<organism evidence="1">
    <name type="scientific">marine sediment metagenome</name>
    <dbReference type="NCBI Taxonomy" id="412755"/>
    <lineage>
        <taxon>unclassified sequences</taxon>
        <taxon>metagenomes</taxon>
        <taxon>ecological metagenomes</taxon>
    </lineage>
</organism>
<evidence type="ECO:0000313" key="1">
    <source>
        <dbReference type="EMBL" id="KKK88699.1"/>
    </source>
</evidence>
<dbReference type="AlphaFoldDB" id="A0A0F9BDG2"/>
<name>A0A0F9BDG2_9ZZZZ</name>
<protein>
    <submittedName>
        <fullName evidence="1">Uncharacterized protein</fullName>
    </submittedName>
</protein>